<keyword evidence="3" id="KW-1185">Reference proteome</keyword>
<sequence length="231" mass="23098">MMRQTGPRPGEGLVTAGFLQTGGPARGLAPRSGLLAAAARAGLLAAAALAAAPAARAQDDGNPFLNIFKYGGTTKPPEAPPSPDSVYCPVIEVAEGKASLQTLGGTGVRTQVRLGQLSRACTPGPNGTTLVSVGVEGRALLGPGGSPGRFEAPFTVTLKHGTVVIARRARRAAVTIPPGEANASFAIVEDGFSVPAAYVNDFDIEVGLGGSAGKAPRAPRRKPAASAGAAE</sequence>
<comment type="caution">
    <text evidence="2">The sequence shown here is derived from an EMBL/GenBank/DDBJ whole genome shotgun (WGS) entry which is preliminary data.</text>
</comment>
<reference evidence="2" key="2">
    <citation type="submission" date="2021-08" db="EMBL/GenBank/DDBJ databases">
        <authorList>
            <person name="Tani A."/>
            <person name="Ola A."/>
            <person name="Ogura Y."/>
            <person name="Katsura K."/>
            <person name="Hayashi T."/>
        </authorList>
    </citation>
    <scope>NUCLEOTIDE SEQUENCE</scope>
    <source>
        <strain evidence="2">KCTC 52305</strain>
    </source>
</reference>
<evidence type="ECO:0000313" key="3">
    <source>
        <dbReference type="Proteomes" id="UP001055167"/>
    </source>
</evidence>
<dbReference type="EMBL" id="BPQH01000005">
    <property type="protein sequence ID" value="GJD49195.1"/>
    <property type="molecule type" value="Genomic_DNA"/>
</dbReference>
<dbReference type="InterPro" id="IPR006311">
    <property type="entry name" value="TAT_signal"/>
</dbReference>
<accession>A0ABQ4QWT5</accession>
<reference evidence="2" key="1">
    <citation type="journal article" date="2021" name="Front. Microbiol.">
        <title>Comprehensive Comparative Genomics and Phenotyping of Methylobacterium Species.</title>
        <authorList>
            <person name="Alessa O."/>
            <person name="Ogura Y."/>
            <person name="Fujitani Y."/>
            <person name="Takami H."/>
            <person name="Hayashi T."/>
            <person name="Sahin N."/>
            <person name="Tani A."/>
        </authorList>
    </citation>
    <scope>NUCLEOTIDE SEQUENCE</scope>
    <source>
        <strain evidence="2">KCTC 52305</strain>
    </source>
</reference>
<evidence type="ECO:0000313" key="2">
    <source>
        <dbReference type="EMBL" id="GJD49195.1"/>
    </source>
</evidence>
<dbReference type="Proteomes" id="UP001055167">
    <property type="component" value="Unassembled WGS sequence"/>
</dbReference>
<gene>
    <name evidence="2" type="ORF">OPKNFCMD_1925</name>
</gene>
<organism evidence="2 3">
    <name type="scientific">Methylobacterium crusticola</name>
    <dbReference type="NCBI Taxonomy" id="1697972"/>
    <lineage>
        <taxon>Bacteria</taxon>
        <taxon>Pseudomonadati</taxon>
        <taxon>Pseudomonadota</taxon>
        <taxon>Alphaproteobacteria</taxon>
        <taxon>Hyphomicrobiales</taxon>
        <taxon>Methylobacteriaceae</taxon>
        <taxon>Methylobacterium</taxon>
    </lineage>
</organism>
<protein>
    <submittedName>
        <fullName evidence="2">Uncharacterized protein</fullName>
    </submittedName>
</protein>
<name>A0ABQ4QWT5_9HYPH</name>
<proteinExistence type="predicted"/>
<dbReference type="PROSITE" id="PS51318">
    <property type="entry name" value="TAT"/>
    <property type="match status" value="1"/>
</dbReference>
<evidence type="ECO:0000256" key="1">
    <source>
        <dbReference type="SAM" id="MobiDB-lite"/>
    </source>
</evidence>
<feature type="region of interest" description="Disordered" evidence="1">
    <location>
        <begin position="210"/>
        <end position="231"/>
    </location>
</feature>